<protein>
    <recommendedName>
        <fullName evidence="4">Replicase polyprotein 1ab</fullName>
    </recommendedName>
</protein>
<comment type="caution">
    <text evidence="2">The sequence shown here is derived from an EMBL/GenBank/DDBJ whole genome shotgun (WGS) entry which is preliminary data.</text>
</comment>
<evidence type="ECO:0000313" key="3">
    <source>
        <dbReference type="Proteomes" id="UP001501599"/>
    </source>
</evidence>
<feature type="region of interest" description="Disordered" evidence="1">
    <location>
        <begin position="325"/>
        <end position="471"/>
    </location>
</feature>
<sequence length="471" mass="49331">MRDDFDAPAIPADVQASDLAGEARMQLKTLAKDNADDVARHLAMVARLIDDDPKAAHEHALAASRRAGRIGVVRETLAITAYQLEDFGLALRELRTFRRITGSDEQLPLMVDCERGLGRPEKALELSRSVDASTLPTPVRVELAIARSGARLDLGQTQSALDELRIPELQRDVAHSYSPALFAAYANVLEDLGKADEAAEWHALADRAIDALEAAADPGETETVQVAEEWIDIEGEAYHHDVDETRERSADDVTDEDADDRADDALEDEPVDAASEHVADADMAGADVAGADVADADRANVDVDADVADADVDADVADVDADAADADADAATDAPDADPSDDGAAQAAESEAGTAEETVDTSVEAIEAEVEELLREEEPADATESDVESTPAATSAPAAEADVALFAIDPEDAGEPARVAAEPAAEAVPMPDAPAHEADATDHEPDAPDHEADAPAPEAEASGDTSGEPRA</sequence>
<name>A0ABN3ATY0_9MICO</name>
<feature type="region of interest" description="Disordered" evidence="1">
    <location>
        <begin position="237"/>
        <end position="261"/>
    </location>
</feature>
<feature type="compositionally biased region" description="Acidic residues" evidence="1">
    <location>
        <begin position="252"/>
        <end position="261"/>
    </location>
</feature>
<dbReference type="RefSeq" id="WP_344343498.1">
    <property type="nucleotide sequence ID" value="NZ_BAAAQT010000006.1"/>
</dbReference>
<feature type="compositionally biased region" description="Acidic residues" evidence="1">
    <location>
        <begin position="378"/>
        <end position="387"/>
    </location>
</feature>
<feature type="compositionally biased region" description="Acidic residues" evidence="1">
    <location>
        <begin position="325"/>
        <end position="341"/>
    </location>
</feature>
<keyword evidence="3" id="KW-1185">Reference proteome</keyword>
<feature type="compositionally biased region" description="Low complexity" evidence="1">
    <location>
        <begin position="416"/>
        <end position="430"/>
    </location>
</feature>
<feature type="compositionally biased region" description="Basic and acidic residues" evidence="1">
    <location>
        <begin position="434"/>
        <end position="453"/>
    </location>
</feature>
<evidence type="ECO:0008006" key="4">
    <source>
        <dbReference type="Google" id="ProtNLM"/>
    </source>
</evidence>
<dbReference type="EMBL" id="BAAAQT010000006">
    <property type="protein sequence ID" value="GAA2174724.1"/>
    <property type="molecule type" value="Genomic_DNA"/>
</dbReference>
<organism evidence="2 3">
    <name type="scientific">Agrococcus versicolor</name>
    <dbReference type="NCBI Taxonomy" id="501482"/>
    <lineage>
        <taxon>Bacteria</taxon>
        <taxon>Bacillati</taxon>
        <taxon>Actinomycetota</taxon>
        <taxon>Actinomycetes</taxon>
        <taxon>Micrococcales</taxon>
        <taxon>Microbacteriaceae</taxon>
        <taxon>Agrococcus</taxon>
    </lineage>
</organism>
<proteinExistence type="predicted"/>
<feature type="compositionally biased region" description="Low complexity" evidence="1">
    <location>
        <begin position="342"/>
        <end position="356"/>
    </location>
</feature>
<evidence type="ECO:0000256" key="1">
    <source>
        <dbReference type="SAM" id="MobiDB-lite"/>
    </source>
</evidence>
<accession>A0ABN3ATY0</accession>
<feature type="compositionally biased region" description="Low complexity" evidence="1">
    <location>
        <begin position="388"/>
        <end position="401"/>
    </location>
</feature>
<feature type="compositionally biased region" description="Basic and acidic residues" evidence="1">
    <location>
        <begin position="237"/>
        <end position="251"/>
    </location>
</feature>
<gene>
    <name evidence="2" type="ORF">GCM10009846_21770</name>
</gene>
<dbReference type="Proteomes" id="UP001501599">
    <property type="component" value="Unassembled WGS sequence"/>
</dbReference>
<reference evidence="2 3" key="1">
    <citation type="journal article" date="2019" name="Int. J. Syst. Evol. Microbiol.">
        <title>The Global Catalogue of Microorganisms (GCM) 10K type strain sequencing project: providing services to taxonomists for standard genome sequencing and annotation.</title>
        <authorList>
            <consortium name="The Broad Institute Genomics Platform"/>
            <consortium name="The Broad Institute Genome Sequencing Center for Infectious Disease"/>
            <person name="Wu L."/>
            <person name="Ma J."/>
        </authorList>
    </citation>
    <scope>NUCLEOTIDE SEQUENCE [LARGE SCALE GENOMIC DNA]</scope>
    <source>
        <strain evidence="2 3">JCM 16026</strain>
    </source>
</reference>
<evidence type="ECO:0000313" key="2">
    <source>
        <dbReference type="EMBL" id="GAA2174724.1"/>
    </source>
</evidence>